<proteinExistence type="predicted"/>
<gene>
    <name evidence="1" type="ORF">DPEC_G00291330</name>
</gene>
<organism evidence="1 2">
    <name type="scientific">Dallia pectoralis</name>
    <name type="common">Alaska blackfish</name>
    <dbReference type="NCBI Taxonomy" id="75939"/>
    <lineage>
        <taxon>Eukaryota</taxon>
        <taxon>Metazoa</taxon>
        <taxon>Chordata</taxon>
        <taxon>Craniata</taxon>
        <taxon>Vertebrata</taxon>
        <taxon>Euteleostomi</taxon>
        <taxon>Actinopterygii</taxon>
        <taxon>Neopterygii</taxon>
        <taxon>Teleostei</taxon>
        <taxon>Protacanthopterygii</taxon>
        <taxon>Esociformes</taxon>
        <taxon>Umbridae</taxon>
        <taxon>Dallia</taxon>
    </lineage>
</organism>
<comment type="caution">
    <text evidence="1">The sequence shown here is derived from an EMBL/GenBank/DDBJ whole genome shotgun (WGS) entry which is preliminary data.</text>
</comment>
<dbReference type="EMBL" id="CM055754">
    <property type="protein sequence ID" value="KAJ7990864.1"/>
    <property type="molecule type" value="Genomic_DNA"/>
</dbReference>
<reference evidence="1" key="1">
    <citation type="submission" date="2021-05" db="EMBL/GenBank/DDBJ databases">
        <authorList>
            <person name="Pan Q."/>
            <person name="Jouanno E."/>
            <person name="Zahm M."/>
            <person name="Klopp C."/>
            <person name="Cabau C."/>
            <person name="Louis A."/>
            <person name="Berthelot C."/>
            <person name="Parey E."/>
            <person name="Roest Crollius H."/>
            <person name="Montfort J."/>
            <person name="Robinson-Rechavi M."/>
            <person name="Bouchez O."/>
            <person name="Lampietro C."/>
            <person name="Lopez Roques C."/>
            <person name="Donnadieu C."/>
            <person name="Postlethwait J."/>
            <person name="Bobe J."/>
            <person name="Dillon D."/>
            <person name="Chandos A."/>
            <person name="von Hippel F."/>
            <person name="Guiguen Y."/>
        </authorList>
    </citation>
    <scope>NUCLEOTIDE SEQUENCE</scope>
    <source>
        <strain evidence="1">YG-Jan2019</strain>
    </source>
</reference>
<protein>
    <submittedName>
        <fullName evidence="1">Uncharacterized protein</fullName>
    </submittedName>
</protein>
<sequence length="80" mass="9242">MVYIVWYGETWLCEQILDGRNGMGKREKQIVRNQTRTRGSDKYHSTTSGRTEELPFRIGTADISPQCYCDSYSSWALQTA</sequence>
<accession>A0ACC2FHM2</accession>
<dbReference type="Proteomes" id="UP001157502">
    <property type="component" value="Chromosome 27"/>
</dbReference>
<evidence type="ECO:0000313" key="1">
    <source>
        <dbReference type="EMBL" id="KAJ7990864.1"/>
    </source>
</evidence>
<keyword evidence="2" id="KW-1185">Reference proteome</keyword>
<evidence type="ECO:0000313" key="2">
    <source>
        <dbReference type="Proteomes" id="UP001157502"/>
    </source>
</evidence>
<name>A0ACC2FHM2_DALPE</name>